<dbReference type="InterPro" id="IPR038375">
    <property type="entry name" value="NDUFAF7_sf"/>
</dbReference>
<dbReference type="GO" id="GO:0032259">
    <property type="term" value="P:methylation"/>
    <property type="evidence" value="ECO:0007669"/>
    <property type="project" value="UniProtKB-KW"/>
</dbReference>
<evidence type="ECO:0000313" key="9">
    <source>
        <dbReference type="EMBL" id="KAE9988528.1"/>
    </source>
</evidence>
<evidence type="ECO:0000256" key="5">
    <source>
        <dbReference type="ARBA" id="ARBA00022679"/>
    </source>
</evidence>
<evidence type="ECO:0000256" key="3">
    <source>
        <dbReference type="ARBA" id="ARBA00011935"/>
    </source>
</evidence>
<comment type="similarity">
    <text evidence="2">Belongs to the NDUFAF7 family.</text>
</comment>
<feature type="region of interest" description="Disordered" evidence="8">
    <location>
        <begin position="34"/>
        <end position="58"/>
    </location>
</feature>
<keyword evidence="6" id="KW-0496">Mitochondrion</keyword>
<dbReference type="EMBL" id="WNWR01000211">
    <property type="protein sequence ID" value="KAE9988528.1"/>
    <property type="molecule type" value="Genomic_DNA"/>
</dbReference>
<keyword evidence="4" id="KW-0489">Methyltransferase</keyword>
<dbReference type="Proteomes" id="UP000490939">
    <property type="component" value="Unassembled WGS sequence"/>
</dbReference>
<accession>A0A8H3VIZ3</accession>
<evidence type="ECO:0000256" key="7">
    <source>
        <dbReference type="ARBA" id="ARBA00048612"/>
    </source>
</evidence>
<dbReference type="Pfam" id="PF02636">
    <property type="entry name" value="Methyltransf_28"/>
    <property type="match status" value="1"/>
</dbReference>
<gene>
    <name evidence="9" type="ORF">EG327_003324</name>
</gene>
<dbReference type="AlphaFoldDB" id="A0A8H3VIZ3"/>
<keyword evidence="5" id="KW-0808">Transferase</keyword>
<sequence>MDSPLASRIFRQLLSHDTCSRLRTRTPIRPCQQRALSTTARREERRRDKKYGVKPTDQNEWQQRSDIVFNDKSADYKRYPMVTADELRDRKERPKRVKMLMRDFIEDSLYNPHYGYFSKQAVIFSPGEPFDFTKIKDEPEFYKQLGHRYSEFEDKLDEKEVNETRQLWHTPTELFRPHYGEAMARYMVTNYKLSLYPYYDLLIYEMGAGNGTMMLNILDHIRDNHPEVYERTKYKIIEISTNLAGLQAQQLKQNIFSRGHMDKVEIINRSIFDWDTYVSSPCFFLALEVFDNFAHDVIRYDPITEQPLQGTVLIDNQGEMHDIYERQLDAVAQRFLKVRELSARQPYTSPISGPKVLRNLRQALPGAPNLTLPEYIPTRLMQFFDILHNYFPAHRILSSDFHKLPQAVKGINAPVVQTRYKRRTIAVSTALVQQGYFDILFPTDFRVMEDVYRAITGKFTKVLTHEDFLSRWAYLEDTSEPYRPSLESLPICNVGRNGPAFYALPLDQRDWLINHRLDNDRFRHKRLAKFPATVVYEDEQSARVAQEEAEEQMNAPYMDHTLVYWMAATVRTETPRGISGAAVVVDRHRQAHVTSFGSSEPFTDDDSGHIFTLGQTLDYALREADSRYRNGIYVHKLIVFIDRLDILKDLENGHYSSGPGWIFADAHFTIRQELYQIAHLIDRAGIELVICWVPTSAEVPTNVLAVTGAKEHLERRKSRAMRTLTRPEYDNLVHLPIIPDRIYDVPSTSRKRRHHEMSDSEDEYDNHSESNNHNRKHPRRKSSRSITKERGARCRECNSHITPRPLRDPDGTVDRIQTPVYSMAYHERRESEGSPLEVEEEGYPGLRSPIYRGFGSPVYVPGSPIYVPGSPIYMPASPVYMPGSPMYMPASTDNDGWPG</sequence>
<feature type="compositionally biased region" description="Basic residues" evidence="8">
    <location>
        <begin position="773"/>
        <end position="783"/>
    </location>
</feature>
<dbReference type="PANTHER" id="PTHR12049">
    <property type="entry name" value="PROTEIN ARGININE METHYLTRANSFERASE NDUFAF7, MITOCHONDRIAL"/>
    <property type="match status" value="1"/>
</dbReference>
<dbReference type="GO" id="GO:0035243">
    <property type="term" value="F:protein-arginine omega-N symmetric methyltransferase activity"/>
    <property type="evidence" value="ECO:0007669"/>
    <property type="project" value="UniProtKB-EC"/>
</dbReference>
<dbReference type="Gene3D" id="3.40.50.12710">
    <property type="match status" value="1"/>
</dbReference>
<dbReference type="PANTHER" id="PTHR12049:SF5">
    <property type="entry name" value="PROTEIN ARGININE METHYLTRANSFERASE NDUFAF7 HOMOLOG, MITOCHONDRIAL"/>
    <property type="match status" value="1"/>
</dbReference>
<evidence type="ECO:0000256" key="8">
    <source>
        <dbReference type="SAM" id="MobiDB-lite"/>
    </source>
</evidence>
<dbReference type="InterPro" id="IPR003788">
    <property type="entry name" value="NDUFAF7"/>
</dbReference>
<evidence type="ECO:0000256" key="1">
    <source>
        <dbReference type="ARBA" id="ARBA00004173"/>
    </source>
</evidence>
<evidence type="ECO:0000256" key="2">
    <source>
        <dbReference type="ARBA" id="ARBA00005891"/>
    </source>
</evidence>
<dbReference type="FunFam" id="3.40.50.12710:FF:000002">
    <property type="entry name" value="Protein arginine methyltransferase NDUFAF7"/>
    <property type="match status" value="1"/>
</dbReference>
<comment type="caution">
    <text evidence="9">The sequence shown here is derived from an EMBL/GenBank/DDBJ whole genome shotgun (WGS) entry which is preliminary data.</text>
</comment>
<evidence type="ECO:0000256" key="6">
    <source>
        <dbReference type="ARBA" id="ARBA00023128"/>
    </source>
</evidence>
<comment type="subcellular location">
    <subcellularLocation>
        <location evidence="1">Mitochondrion</location>
    </subcellularLocation>
</comment>
<dbReference type="EC" id="2.1.1.320" evidence="3"/>
<feature type="compositionally biased region" description="Basic and acidic residues" evidence="8">
    <location>
        <begin position="786"/>
        <end position="798"/>
    </location>
</feature>
<evidence type="ECO:0000313" key="10">
    <source>
        <dbReference type="Proteomes" id="UP000490939"/>
    </source>
</evidence>
<keyword evidence="10" id="KW-1185">Reference proteome</keyword>
<reference evidence="9 10" key="1">
    <citation type="submission" date="2019-07" db="EMBL/GenBank/DDBJ databases">
        <title>Venturia inaequalis Genome Resource.</title>
        <authorList>
            <person name="Lichtner F.J."/>
        </authorList>
    </citation>
    <scope>NUCLEOTIDE SEQUENCE [LARGE SCALE GENOMIC DNA]</scope>
    <source>
        <strain evidence="9 10">DMI_063113</strain>
    </source>
</reference>
<organism evidence="9 10">
    <name type="scientific">Venturia inaequalis</name>
    <name type="common">Apple scab fungus</name>
    <dbReference type="NCBI Taxonomy" id="5025"/>
    <lineage>
        <taxon>Eukaryota</taxon>
        <taxon>Fungi</taxon>
        <taxon>Dikarya</taxon>
        <taxon>Ascomycota</taxon>
        <taxon>Pezizomycotina</taxon>
        <taxon>Dothideomycetes</taxon>
        <taxon>Pleosporomycetidae</taxon>
        <taxon>Venturiales</taxon>
        <taxon>Venturiaceae</taxon>
        <taxon>Venturia</taxon>
    </lineage>
</organism>
<protein>
    <recommendedName>
        <fullName evidence="3">type II protein arginine methyltransferase</fullName>
        <ecNumber evidence="3">2.1.1.320</ecNumber>
    </recommendedName>
</protein>
<dbReference type="GO" id="GO:0005739">
    <property type="term" value="C:mitochondrion"/>
    <property type="evidence" value="ECO:0007669"/>
    <property type="project" value="UniProtKB-SubCell"/>
</dbReference>
<feature type="region of interest" description="Disordered" evidence="8">
    <location>
        <begin position="746"/>
        <end position="814"/>
    </location>
</feature>
<proteinExistence type="inferred from homology"/>
<name>A0A8H3VIZ3_VENIN</name>
<comment type="catalytic activity">
    <reaction evidence="7">
        <text>L-arginyl-[protein] + 2 S-adenosyl-L-methionine = N(omega),N(omega)'-dimethyl-L-arginyl-[protein] + 2 S-adenosyl-L-homocysteine + 2 H(+)</text>
        <dbReference type="Rhea" id="RHEA:48108"/>
        <dbReference type="Rhea" id="RHEA-COMP:10532"/>
        <dbReference type="Rhea" id="RHEA-COMP:11992"/>
        <dbReference type="ChEBI" id="CHEBI:15378"/>
        <dbReference type="ChEBI" id="CHEBI:29965"/>
        <dbReference type="ChEBI" id="CHEBI:57856"/>
        <dbReference type="ChEBI" id="CHEBI:59789"/>
        <dbReference type="ChEBI" id="CHEBI:88221"/>
        <dbReference type="EC" id="2.1.1.320"/>
    </reaction>
</comment>
<evidence type="ECO:0000256" key="4">
    <source>
        <dbReference type="ARBA" id="ARBA00022603"/>
    </source>
</evidence>
<dbReference type="InterPro" id="IPR029063">
    <property type="entry name" value="SAM-dependent_MTases_sf"/>
</dbReference>
<dbReference type="SUPFAM" id="SSF53335">
    <property type="entry name" value="S-adenosyl-L-methionine-dependent methyltransferases"/>
    <property type="match status" value="1"/>
</dbReference>